<dbReference type="PANTHER" id="PTHR43736">
    <property type="entry name" value="ADP-RIBOSE PYROPHOSPHATASE"/>
    <property type="match status" value="1"/>
</dbReference>
<dbReference type="Proteomes" id="UP000323594">
    <property type="component" value="Chromosome"/>
</dbReference>
<evidence type="ECO:0000313" key="3">
    <source>
        <dbReference type="EMBL" id="CEM61264.1"/>
    </source>
</evidence>
<dbReference type="GeneID" id="57752558"/>
<evidence type="ECO:0000313" key="4">
    <source>
        <dbReference type="EMBL" id="QEJ98757.1"/>
    </source>
</evidence>
<dbReference type="PROSITE" id="PS51462">
    <property type="entry name" value="NUDIX"/>
    <property type="match status" value="1"/>
</dbReference>
<reference evidence="4 6" key="3">
    <citation type="submission" date="2019-08" db="EMBL/GenBank/DDBJ databases">
        <authorList>
            <person name="Kuhnert P."/>
        </authorList>
    </citation>
    <scope>NUCLEOTIDE SEQUENCE [LARGE SCALE GENOMIC DNA]</scope>
    <source>
        <strain evidence="4 6">B36.5</strain>
    </source>
</reference>
<dbReference type="PANTHER" id="PTHR43736:SF1">
    <property type="entry name" value="DIHYDRONEOPTERIN TRIPHOSPHATE DIPHOSPHATASE"/>
    <property type="match status" value="1"/>
</dbReference>
<dbReference type="Gene3D" id="3.90.79.10">
    <property type="entry name" value="Nucleoside Triphosphate Pyrophosphohydrolase"/>
    <property type="match status" value="1"/>
</dbReference>
<protein>
    <submittedName>
        <fullName evidence="3">Hydrolase, NUDIX family</fullName>
    </submittedName>
    <submittedName>
        <fullName evidence="4">NUDIX hydrolase</fullName>
    </submittedName>
</protein>
<dbReference type="InterPro" id="IPR000086">
    <property type="entry name" value="NUDIX_hydrolase_dom"/>
</dbReference>
<reference evidence="3" key="1">
    <citation type="submission" date="2015-01" db="EMBL/GenBank/DDBJ databases">
        <authorList>
            <person name="Xiang T."/>
            <person name="Song Y."/>
            <person name="Huang L."/>
            <person name="Wang B."/>
            <person name="Wu P."/>
        </authorList>
    </citation>
    <scope>NUCLEOTIDE SEQUENCE [LARGE SCALE GENOMIC DNA]</scope>
    <source>
        <strain evidence="3">V1</strain>
    </source>
</reference>
<evidence type="ECO:0000313" key="6">
    <source>
        <dbReference type="Proteomes" id="UP000323594"/>
    </source>
</evidence>
<sequence length="189" mass="21199">MKNIHDLCWAPQGSKEICETRVFTVKEIESLSPKNEKKTFVSIFAPEWVIVIPRIVDSTGTAYFLMVTQWRHGSAALSTEFPGGVVDKGETPEQAGLRELLEETGKEAVHIEPLGILYPNPAIMQNRSHVFLADCGEKTVAKHLDPDEFLESEAFPVHEILKKLGQPPFDHALMCSAMFLYLQKYGKLS</sequence>
<keyword evidence="1 3" id="KW-0378">Hydrolase</keyword>
<accession>A0A0B7GRM3</accession>
<dbReference type="OrthoDB" id="9806150at2"/>
<organism evidence="3 5">
    <name type="scientific">Treponema phagedenis</name>
    <dbReference type="NCBI Taxonomy" id="162"/>
    <lineage>
        <taxon>Bacteria</taxon>
        <taxon>Pseudomonadati</taxon>
        <taxon>Spirochaetota</taxon>
        <taxon>Spirochaetia</taxon>
        <taxon>Spirochaetales</taxon>
        <taxon>Treponemataceae</taxon>
        <taxon>Treponema</taxon>
    </lineage>
</organism>
<evidence type="ECO:0000259" key="2">
    <source>
        <dbReference type="PROSITE" id="PS51462"/>
    </source>
</evidence>
<feature type="domain" description="Nudix hydrolase" evidence="2">
    <location>
        <begin position="42"/>
        <end position="179"/>
    </location>
</feature>
<dbReference type="GO" id="GO:0016787">
    <property type="term" value="F:hydrolase activity"/>
    <property type="evidence" value="ECO:0007669"/>
    <property type="project" value="UniProtKB-KW"/>
</dbReference>
<dbReference type="Proteomes" id="UP000042527">
    <property type="component" value="Unassembled WGS sequence"/>
</dbReference>
<dbReference type="RefSeq" id="WP_002701082.1">
    <property type="nucleotide sequence ID" value="NZ_CDNC01000008.1"/>
</dbReference>
<evidence type="ECO:0000313" key="5">
    <source>
        <dbReference type="Proteomes" id="UP000042527"/>
    </source>
</evidence>
<dbReference type="PRINTS" id="PR00502">
    <property type="entry name" value="NUDIXFAMILY"/>
</dbReference>
<proteinExistence type="predicted"/>
<dbReference type="AlphaFoldDB" id="A0A0B7GRM3"/>
<dbReference type="EMBL" id="CP042817">
    <property type="protein sequence ID" value="QEJ98757.1"/>
    <property type="molecule type" value="Genomic_DNA"/>
</dbReference>
<dbReference type="CDD" id="cd03424">
    <property type="entry name" value="NUDIX_ADPRase_Nudt5_UGPPase_Nudt14"/>
    <property type="match status" value="1"/>
</dbReference>
<reference evidence="5" key="2">
    <citation type="submission" date="2015-01" db="EMBL/GenBank/DDBJ databases">
        <authorList>
            <person name="Manzoor Shahid"/>
            <person name="Zubair Saima"/>
        </authorList>
    </citation>
    <scope>NUCLEOTIDE SEQUENCE [LARGE SCALE GENOMIC DNA]</scope>
    <source>
        <strain evidence="5">V1</strain>
    </source>
</reference>
<gene>
    <name evidence="4" type="ORF">FUT82_12625</name>
    <name evidence="3" type="ORF">TPHV1_160065</name>
</gene>
<keyword evidence="5" id="KW-1185">Reference proteome</keyword>
<name>A0A0B7GRM3_TREPH</name>
<dbReference type="SUPFAM" id="SSF55811">
    <property type="entry name" value="Nudix"/>
    <property type="match status" value="1"/>
</dbReference>
<dbReference type="EMBL" id="CDNC01000008">
    <property type="protein sequence ID" value="CEM61264.1"/>
    <property type="molecule type" value="Genomic_DNA"/>
</dbReference>
<dbReference type="InterPro" id="IPR020476">
    <property type="entry name" value="Nudix_hydrolase"/>
</dbReference>
<dbReference type="Pfam" id="PF00293">
    <property type="entry name" value="NUDIX"/>
    <property type="match status" value="1"/>
</dbReference>
<dbReference type="InterPro" id="IPR015797">
    <property type="entry name" value="NUDIX_hydrolase-like_dom_sf"/>
</dbReference>
<evidence type="ECO:0000256" key="1">
    <source>
        <dbReference type="ARBA" id="ARBA00022801"/>
    </source>
</evidence>